<reference evidence="2" key="2">
    <citation type="journal article" date="2015" name="Data Brief">
        <title>Shoot transcriptome of the giant reed, Arundo donax.</title>
        <authorList>
            <person name="Barrero R.A."/>
            <person name="Guerrero F.D."/>
            <person name="Moolhuijzen P."/>
            <person name="Goolsby J.A."/>
            <person name="Tidwell J."/>
            <person name="Bellgard S.E."/>
            <person name="Bellgard M.I."/>
        </authorList>
    </citation>
    <scope>NUCLEOTIDE SEQUENCE</scope>
    <source>
        <tissue evidence="2">Shoot tissue taken approximately 20 cm above the soil surface</tissue>
    </source>
</reference>
<organism evidence="2">
    <name type="scientific">Arundo donax</name>
    <name type="common">Giant reed</name>
    <name type="synonym">Donax arundinaceus</name>
    <dbReference type="NCBI Taxonomy" id="35708"/>
    <lineage>
        <taxon>Eukaryota</taxon>
        <taxon>Viridiplantae</taxon>
        <taxon>Streptophyta</taxon>
        <taxon>Embryophyta</taxon>
        <taxon>Tracheophyta</taxon>
        <taxon>Spermatophyta</taxon>
        <taxon>Magnoliopsida</taxon>
        <taxon>Liliopsida</taxon>
        <taxon>Poales</taxon>
        <taxon>Poaceae</taxon>
        <taxon>PACMAD clade</taxon>
        <taxon>Arundinoideae</taxon>
        <taxon>Arundineae</taxon>
        <taxon>Arundo</taxon>
    </lineage>
</organism>
<name>A0A0A9G964_ARUDO</name>
<proteinExistence type="predicted"/>
<reference evidence="2" key="1">
    <citation type="submission" date="2014-09" db="EMBL/GenBank/DDBJ databases">
        <authorList>
            <person name="Magalhaes I.L.F."/>
            <person name="Oliveira U."/>
            <person name="Santos F.R."/>
            <person name="Vidigal T.H.D.A."/>
            <person name="Brescovit A.D."/>
            <person name="Santos A.J."/>
        </authorList>
    </citation>
    <scope>NUCLEOTIDE SEQUENCE</scope>
    <source>
        <tissue evidence="2">Shoot tissue taken approximately 20 cm above the soil surface</tissue>
    </source>
</reference>
<protein>
    <submittedName>
        <fullName evidence="2">Uncharacterized protein</fullName>
    </submittedName>
</protein>
<dbReference type="EMBL" id="GBRH01176874">
    <property type="protein sequence ID" value="JAE21022.1"/>
    <property type="molecule type" value="Transcribed_RNA"/>
</dbReference>
<feature type="region of interest" description="Disordered" evidence="1">
    <location>
        <begin position="68"/>
        <end position="147"/>
    </location>
</feature>
<evidence type="ECO:0000256" key="1">
    <source>
        <dbReference type="SAM" id="MobiDB-lite"/>
    </source>
</evidence>
<accession>A0A0A9G964</accession>
<sequence>MYTPIKYTTSSLSYIHPNFYPPLRCLSSVHPKLCAQKSILLIIKRPDVFNEQLHQILWPRTSGASHPSWARNEFPSSPHLPPTGQPHPHHCPYAARPTTCSLSPNPSDAGGALGRRGGTILSEAAASWSDPEGRVPRWSVRRRKGGT</sequence>
<dbReference type="AlphaFoldDB" id="A0A0A9G964"/>
<evidence type="ECO:0000313" key="2">
    <source>
        <dbReference type="EMBL" id="JAE21022.1"/>
    </source>
</evidence>